<evidence type="ECO:0000313" key="6">
    <source>
        <dbReference type="EMBL" id="SDY55036.1"/>
    </source>
</evidence>
<dbReference type="InterPro" id="IPR003593">
    <property type="entry name" value="AAA+_ATPase"/>
</dbReference>
<protein>
    <submittedName>
        <fullName evidence="6">Peptide/nickel transport system ATP-binding protein</fullName>
    </submittedName>
</protein>
<gene>
    <name evidence="6" type="ORF">SAMN05660462_00298</name>
</gene>
<dbReference type="Gene3D" id="3.40.50.300">
    <property type="entry name" value="P-loop containing nucleotide triphosphate hydrolases"/>
    <property type="match status" value="1"/>
</dbReference>
<feature type="domain" description="ABC transporter" evidence="5">
    <location>
        <begin position="2"/>
        <end position="252"/>
    </location>
</feature>
<keyword evidence="7" id="KW-1185">Reference proteome</keyword>
<dbReference type="SMART" id="SM00382">
    <property type="entry name" value="AAA"/>
    <property type="match status" value="1"/>
</dbReference>
<keyword evidence="2" id="KW-0813">Transport</keyword>
<reference evidence="7" key="1">
    <citation type="submission" date="2016-10" db="EMBL/GenBank/DDBJ databases">
        <authorList>
            <person name="Varghese N."/>
            <person name="Submissions S."/>
        </authorList>
    </citation>
    <scope>NUCLEOTIDE SEQUENCE [LARGE SCALE GENOMIC DNA]</scope>
    <source>
        <strain evidence="7">DSM 21650</strain>
    </source>
</reference>
<dbReference type="PANTHER" id="PTHR43776">
    <property type="entry name" value="TRANSPORT ATP-BINDING PROTEIN"/>
    <property type="match status" value="1"/>
</dbReference>
<dbReference type="InterPro" id="IPR003439">
    <property type="entry name" value="ABC_transporter-like_ATP-bd"/>
</dbReference>
<dbReference type="EMBL" id="FNQE01000002">
    <property type="protein sequence ID" value="SDY55036.1"/>
    <property type="molecule type" value="Genomic_DNA"/>
</dbReference>
<dbReference type="GO" id="GO:0005524">
    <property type="term" value="F:ATP binding"/>
    <property type="evidence" value="ECO:0007669"/>
    <property type="project" value="UniProtKB-KW"/>
</dbReference>
<dbReference type="RefSeq" id="WP_091726215.1">
    <property type="nucleotide sequence ID" value="NZ_FNQE01000002.1"/>
</dbReference>
<evidence type="ECO:0000256" key="4">
    <source>
        <dbReference type="ARBA" id="ARBA00022840"/>
    </source>
</evidence>
<dbReference type="STRING" id="415015.SAMN05660462_00298"/>
<dbReference type="PROSITE" id="PS00211">
    <property type="entry name" value="ABC_TRANSPORTER_1"/>
    <property type="match status" value="1"/>
</dbReference>
<dbReference type="GO" id="GO:0015833">
    <property type="term" value="P:peptide transport"/>
    <property type="evidence" value="ECO:0007669"/>
    <property type="project" value="InterPro"/>
</dbReference>
<dbReference type="PANTHER" id="PTHR43776:SF7">
    <property type="entry name" value="D,D-DIPEPTIDE TRANSPORT ATP-BINDING PROTEIN DDPF-RELATED"/>
    <property type="match status" value="1"/>
</dbReference>
<dbReference type="Proteomes" id="UP000198625">
    <property type="component" value="Unassembled WGS sequence"/>
</dbReference>
<evidence type="ECO:0000256" key="3">
    <source>
        <dbReference type="ARBA" id="ARBA00022741"/>
    </source>
</evidence>
<dbReference type="Pfam" id="PF08352">
    <property type="entry name" value="oligo_HPY"/>
    <property type="match status" value="1"/>
</dbReference>
<dbReference type="SUPFAM" id="SSF52540">
    <property type="entry name" value="P-loop containing nucleoside triphosphate hydrolases"/>
    <property type="match status" value="1"/>
</dbReference>
<evidence type="ECO:0000313" key="7">
    <source>
        <dbReference type="Proteomes" id="UP000198625"/>
    </source>
</evidence>
<dbReference type="NCBIfam" id="TIGR01727">
    <property type="entry name" value="oligo_HPY"/>
    <property type="match status" value="1"/>
</dbReference>
<dbReference type="InterPro" id="IPR050319">
    <property type="entry name" value="ABC_transp_ATP-bind"/>
</dbReference>
<dbReference type="AlphaFoldDB" id="A0A1H3KSN4"/>
<dbReference type="GO" id="GO:0055085">
    <property type="term" value="P:transmembrane transport"/>
    <property type="evidence" value="ECO:0007669"/>
    <property type="project" value="UniProtKB-ARBA"/>
</dbReference>
<dbReference type="FunFam" id="3.40.50.300:FF:000016">
    <property type="entry name" value="Oligopeptide ABC transporter ATP-binding component"/>
    <property type="match status" value="1"/>
</dbReference>
<dbReference type="InterPro" id="IPR013563">
    <property type="entry name" value="Oligopep_ABC_C"/>
</dbReference>
<keyword evidence="3" id="KW-0547">Nucleotide-binding</keyword>
<organism evidence="6 7">
    <name type="scientific">Proteiniborus ethanoligenes</name>
    <dbReference type="NCBI Taxonomy" id="415015"/>
    <lineage>
        <taxon>Bacteria</taxon>
        <taxon>Bacillati</taxon>
        <taxon>Bacillota</taxon>
        <taxon>Clostridia</taxon>
        <taxon>Eubacteriales</taxon>
        <taxon>Proteiniborus</taxon>
    </lineage>
</organism>
<evidence type="ECO:0000259" key="5">
    <source>
        <dbReference type="PROSITE" id="PS50893"/>
    </source>
</evidence>
<dbReference type="PROSITE" id="PS50893">
    <property type="entry name" value="ABC_TRANSPORTER_2"/>
    <property type="match status" value="1"/>
</dbReference>
<proteinExistence type="inferred from homology"/>
<comment type="similarity">
    <text evidence="1">Belongs to the ABC transporter superfamily.</text>
</comment>
<evidence type="ECO:0000256" key="1">
    <source>
        <dbReference type="ARBA" id="ARBA00005417"/>
    </source>
</evidence>
<accession>A0A1H3KSN4</accession>
<dbReference type="Pfam" id="PF00005">
    <property type="entry name" value="ABC_tran"/>
    <property type="match status" value="1"/>
</dbReference>
<dbReference type="InterPro" id="IPR017871">
    <property type="entry name" value="ABC_transporter-like_CS"/>
</dbReference>
<dbReference type="CDD" id="cd03257">
    <property type="entry name" value="ABC_NikE_OppD_transporters"/>
    <property type="match status" value="1"/>
</dbReference>
<evidence type="ECO:0000256" key="2">
    <source>
        <dbReference type="ARBA" id="ARBA00022448"/>
    </source>
</evidence>
<dbReference type="OrthoDB" id="9802264at2"/>
<dbReference type="GO" id="GO:0016887">
    <property type="term" value="F:ATP hydrolysis activity"/>
    <property type="evidence" value="ECO:0007669"/>
    <property type="project" value="InterPro"/>
</dbReference>
<name>A0A1H3KSN4_9FIRM</name>
<dbReference type="InterPro" id="IPR027417">
    <property type="entry name" value="P-loop_NTPase"/>
</dbReference>
<sequence>MIEVVNLKKQFNIKSKVLGVNKGVVNAVNGIDFKIEKGETLGLVGESGSGKSTTGRLILRLLKPTDGKIYLEGRDISTISNREFRSLRKDLQIVFQNPYSALDYKMTIEDILIQPLQIHKIVGPLEYRNEVGRLLQMVGLSKHDGKKFPHEFSGGQRQRIGIARALATRPKFVVCDEPVSALDVSVQSQILNLTMDLQDEFGLSYLFIAHDLSVIKHVSNKVAVMYLGKIVEKGYVDDIFDFPKHPYTKALMSAAPLPEPGRNINRIRLQGEIPSGMNLPSGCTFHDRCPNKMDVCETQEPKLTELDDKRVVSCHLYQEGRSNNDS</sequence>
<keyword evidence="4 6" id="KW-0067">ATP-binding</keyword>